<comment type="caution">
    <text evidence="2">The sequence shown here is derived from an EMBL/GenBank/DDBJ whole genome shotgun (WGS) entry which is preliminary data.</text>
</comment>
<reference evidence="2 3" key="1">
    <citation type="submission" date="2023-01" db="EMBL/GenBank/DDBJ databases">
        <title>Novel species of the genus Asticcacaulis isolated from rivers.</title>
        <authorList>
            <person name="Lu H."/>
        </authorList>
    </citation>
    <scope>NUCLEOTIDE SEQUENCE [LARGE SCALE GENOMIC DNA]</scope>
    <source>
        <strain evidence="2 3">LKC15W</strain>
    </source>
</reference>
<keyword evidence="3" id="KW-1185">Reference proteome</keyword>
<accession>A0ABT5HJC6</accession>
<dbReference type="Pfam" id="PF11739">
    <property type="entry name" value="YdbH-like"/>
    <property type="match status" value="1"/>
</dbReference>
<evidence type="ECO:0000313" key="2">
    <source>
        <dbReference type="EMBL" id="MDC7676323.1"/>
    </source>
</evidence>
<proteinExistence type="predicted"/>
<sequence length="1183" mass="124765">MTPTDPTADQNDELMFPVRTSTLGTFSRVISGDAKAGGGEKGRPGKKTKKGGGNGRPPKSGAGKAGQIIGLTLCGVAVIGVAAVVARKEIAREIAQGWLRSQQIDSELKIGRLGLDHAEGSIRLGKATSPDVILNDFRIDYDLNLFAGQGKPMARFKRIHLTKPEIALSLTSKGLNFGTLDPLIQSIMSSPSNKGEAPHEVLIENAVVRLKTDYGTINATGRVQMQAGRLQQLNLNIPSTRLSGPLGEGSLRDGSIHARSVGEGLKIEGKFAVGDWEMKPGKAGDVTRLKGVQLDLTSNLPYRQLEQAANLKASPLAEFSGPLEAHMKVAADELTTGMTALKGVKADASILAALSFERDETRLEGQSRFQGRAQSVTQGAMLGRDVYLDASSLNLSFAHSSKKPTPQAPDAGGSHIWVDGPLQARIGLYRQDGVEVSNARADLEKVALHIAGAESDISFKGSAYAGRMSAADLSLDRVNMTVSGNAKAEAGLNGAAENGASAWTAAIKTNLSSRHGSYKGLDEMAATRRKDLQAVVYPEPVGTDTPPVPVAPIKADAVIALQDAARAFSLDANDINIKLDGAAGKPVAFDVRTKTPITVIPETGGKLTLTPDGTRPLIASAASATRAAFGLKLEGENLPEVSAFLSDMGFGQNGQLGGKLDVDAKFNFAPVTAAVTKARGRFTVAGGRTAFVLDDCMPFSAARADIGGRLEGLTANICATEAPILTMERGQWQSAGAFEDLKLNAPDYEARLSNAKGRFNAFSTRSGAPNGAGFRITVASAEAHDTADKTRFNPVTVAGKLDQDATRMTGRLGVKPLNPAVRERVTGDLARIDIVQDARSDAGYALISTGDMVFSPDGLQPIDLTPQVATVATKNVTGAATFDGRFDWSRTGTPTSQGRLRLNDIDFEGPVGKAQDLRGDIEFTSLSPLMTPPGQIISVASLTTAVPLTDINTSVQFRGDHLALAAATAMSPGGQFGLEPMDVPLAENVPIKGALTFSQLDFGKIIAATDLGRDMKFEGTVTGRMPFEVNGSRINFAQGELHGDGPGRLSIQRAALQGVASSGAVTAEGPDVPAQAPADASKVVEDMAYQAMENMAYSDMSATINSLENGRLGFNFKIKGRYDPPKKQEARVSYVDVIRGRLFDKPIDLPSDTGVDLNLDMTLNLDQVLDDLMAFEAQKAGLK</sequence>
<evidence type="ECO:0000313" key="3">
    <source>
        <dbReference type="Proteomes" id="UP001218579"/>
    </source>
</evidence>
<dbReference type="Proteomes" id="UP001218579">
    <property type="component" value="Unassembled WGS sequence"/>
</dbReference>
<dbReference type="InterPro" id="IPR021730">
    <property type="entry name" value="YdbH"/>
</dbReference>
<feature type="region of interest" description="Disordered" evidence="1">
    <location>
        <begin position="29"/>
        <end position="63"/>
    </location>
</feature>
<organism evidence="2 3">
    <name type="scientific">Asticcacaulis machinosus</name>
    <dbReference type="NCBI Taxonomy" id="2984211"/>
    <lineage>
        <taxon>Bacteria</taxon>
        <taxon>Pseudomonadati</taxon>
        <taxon>Pseudomonadota</taxon>
        <taxon>Alphaproteobacteria</taxon>
        <taxon>Caulobacterales</taxon>
        <taxon>Caulobacteraceae</taxon>
        <taxon>Asticcacaulis</taxon>
    </lineage>
</organism>
<name>A0ABT5HJC6_9CAUL</name>
<dbReference type="EMBL" id="JAQQKV010000002">
    <property type="protein sequence ID" value="MDC7676323.1"/>
    <property type="molecule type" value="Genomic_DNA"/>
</dbReference>
<dbReference type="RefSeq" id="WP_272744665.1">
    <property type="nucleotide sequence ID" value="NZ_JAQQKV010000002.1"/>
</dbReference>
<protein>
    <submittedName>
        <fullName evidence="2">YdbH domain-containing protein</fullName>
    </submittedName>
</protein>
<gene>
    <name evidence="2" type="ORF">PQU98_09295</name>
</gene>
<evidence type="ECO:0000256" key="1">
    <source>
        <dbReference type="SAM" id="MobiDB-lite"/>
    </source>
</evidence>